<dbReference type="PANTHER" id="PTHR23502">
    <property type="entry name" value="MAJOR FACILITATOR SUPERFAMILY"/>
    <property type="match status" value="1"/>
</dbReference>
<protein>
    <recommendedName>
        <fullName evidence="8">Major facilitator superfamily (MFS) profile domain-containing protein</fullName>
    </recommendedName>
</protein>
<feature type="transmembrane region" description="Helical" evidence="6">
    <location>
        <begin position="213"/>
        <end position="235"/>
    </location>
</feature>
<dbReference type="CDD" id="cd17323">
    <property type="entry name" value="MFS_Tpo1_MDR_like"/>
    <property type="match status" value="1"/>
</dbReference>
<reference evidence="9 10" key="1">
    <citation type="submission" date="2023-09" db="EMBL/GenBank/DDBJ databases">
        <title>Complete-Gapless Cercospora beticola genome.</title>
        <authorList>
            <person name="Wyatt N.A."/>
            <person name="Spanner R.E."/>
            <person name="Bolton M.D."/>
        </authorList>
    </citation>
    <scope>NUCLEOTIDE SEQUENCE [LARGE SCALE GENOMIC DNA]</scope>
    <source>
        <strain evidence="9">Cb09-40</strain>
    </source>
</reference>
<feature type="transmembrane region" description="Helical" evidence="6">
    <location>
        <begin position="492"/>
        <end position="512"/>
    </location>
</feature>
<proteinExistence type="predicted"/>
<evidence type="ECO:0000313" key="9">
    <source>
        <dbReference type="EMBL" id="WPB02395.1"/>
    </source>
</evidence>
<feature type="transmembrane region" description="Helical" evidence="6">
    <location>
        <begin position="423"/>
        <end position="450"/>
    </location>
</feature>
<dbReference type="Pfam" id="PF07690">
    <property type="entry name" value="MFS_1"/>
    <property type="match status" value="1"/>
</dbReference>
<gene>
    <name evidence="9" type="ORF">RHO25_007029</name>
</gene>
<feature type="domain" description="Major facilitator superfamily (MFS) profile" evidence="8">
    <location>
        <begin position="80"/>
        <end position="526"/>
    </location>
</feature>
<evidence type="ECO:0000313" key="10">
    <source>
        <dbReference type="Proteomes" id="UP001302367"/>
    </source>
</evidence>
<dbReference type="Proteomes" id="UP001302367">
    <property type="component" value="Chromosome 4"/>
</dbReference>
<feature type="region of interest" description="Disordered" evidence="5">
    <location>
        <begin position="26"/>
        <end position="52"/>
    </location>
</feature>
<dbReference type="Gene3D" id="1.20.1250.20">
    <property type="entry name" value="MFS general substrate transporter like domains"/>
    <property type="match status" value="1"/>
</dbReference>
<dbReference type="EMBL" id="CP134187">
    <property type="protein sequence ID" value="WPB02395.1"/>
    <property type="molecule type" value="Genomic_DNA"/>
</dbReference>
<feature type="transmembrane region" description="Helical" evidence="6">
    <location>
        <begin position="397"/>
        <end position="417"/>
    </location>
</feature>
<comment type="subcellular location">
    <subcellularLocation>
        <location evidence="1">Membrane</location>
        <topology evidence="1">Multi-pass membrane protein</topology>
    </subcellularLocation>
</comment>
<evidence type="ECO:0000256" key="2">
    <source>
        <dbReference type="ARBA" id="ARBA00022692"/>
    </source>
</evidence>
<evidence type="ECO:0000256" key="1">
    <source>
        <dbReference type="ARBA" id="ARBA00004141"/>
    </source>
</evidence>
<evidence type="ECO:0000259" key="8">
    <source>
        <dbReference type="PROSITE" id="PS50850"/>
    </source>
</evidence>
<keyword evidence="3 6" id="KW-1133">Transmembrane helix</keyword>
<feature type="transmembrane region" description="Helical" evidence="6">
    <location>
        <begin position="121"/>
        <end position="143"/>
    </location>
</feature>
<evidence type="ECO:0000256" key="5">
    <source>
        <dbReference type="SAM" id="MobiDB-lite"/>
    </source>
</evidence>
<feature type="transmembrane region" description="Helical" evidence="6">
    <location>
        <begin position="155"/>
        <end position="181"/>
    </location>
</feature>
<feature type="transmembrane region" description="Helical" evidence="6">
    <location>
        <begin position="84"/>
        <end position="109"/>
    </location>
</feature>
<organism evidence="9 10">
    <name type="scientific">Cercospora beticola</name>
    <name type="common">Sugarbeet leaf spot fungus</name>
    <dbReference type="NCBI Taxonomy" id="122368"/>
    <lineage>
        <taxon>Eukaryota</taxon>
        <taxon>Fungi</taxon>
        <taxon>Dikarya</taxon>
        <taxon>Ascomycota</taxon>
        <taxon>Pezizomycotina</taxon>
        <taxon>Dothideomycetes</taxon>
        <taxon>Dothideomycetidae</taxon>
        <taxon>Mycosphaerellales</taxon>
        <taxon>Mycosphaerellaceae</taxon>
        <taxon>Cercospora</taxon>
    </lineage>
</organism>
<keyword evidence="2 6" id="KW-0812">Transmembrane</keyword>
<name>A0ABZ0NS83_CERBT</name>
<dbReference type="GeneID" id="90644327"/>
<keyword evidence="10" id="KW-1185">Reference proteome</keyword>
<evidence type="ECO:0000256" key="6">
    <source>
        <dbReference type="SAM" id="Phobius"/>
    </source>
</evidence>
<accession>A0ABZ0NS83</accession>
<dbReference type="InterPro" id="IPR020846">
    <property type="entry name" value="MFS_dom"/>
</dbReference>
<evidence type="ECO:0000256" key="7">
    <source>
        <dbReference type="SAM" id="SignalP"/>
    </source>
</evidence>
<dbReference type="InterPro" id="IPR036259">
    <property type="entry name" value="MFS_trans_sf"/>
</dbReference>
<dbReference type="PROSITE" id="PS50850">
    <property type="entry name" value="MFS"/>
    <property type="match status" value="1"/>
</dbReference>
<evidence type="ECO:0000256" key="3">
    <source>
        <dbReference type="ARBA" id="ARBA00022989"/>
    </source>
</evidence>
<sequence length="526" mass="58211">MTWLQGSCVALVFNLVARRNLQESVDVQERQESGRSAKPVSPGSNYGVSQAGPKDCNASISATPNSMRNGQSTAVQEWPTIKKIAIAGIICLYTFAVYASSAIYIIGIPDIMLEFNVTEQGALLGLSLFVLAYGFGPLLWAPLSELDFIGRSPVYGFTFIIFLGSSILAATAQTWTTFLILRFLQGFFGSPCLANGGASMHDLFPDMTLPYSLAVWIAAAYCGPALGPLISGFLVPQEGWRYGMWEIVWMTAPTLILVLLLPETYDPATKIRNNRRQSVLSVQNTDATYGVHQNRLRLVYQTMRNAIVKPVQITLQDPAVTVANLYTSFVYGSYYTFFDAFPRVYLFRYYFTFGELGLAFLSIFVACLLGGSLYFCYIKWIHKRELRQEGVKPHEECLRPALVACVLPPIGLFLFGWTAHRSIHWIVSLLGVTIYATGVYIILQCLSVYLPRIYPRYAASLFAANDLCRSVAAAGLLHAGNPLYGRLGIEKGISVLGAISVLGIPGMWFIYLQGPTLRARSRFVKK</sequence>
<keyword evidence="4 6" id="KW-0472">Membrane</keyword>
<dbReference type="PANTHER" id="PTHR23502:SF23">
    <property type="entry name" value="FLUCONAZOLE RESISTANCE PROTEIN 1"/>
    <property type="match status" value="1"/>
</dbReference>
<keyword evidence="7" id="KW-0732">Signal</keyword>
<dbReference type="RefSeq" id="XP_065458950.1">
    <property type="nucleotide sequence ID" value="XM_065602878.1"/>
</dbReference>
<dbReference type="InterPro" id="IPR011701">
    <property type="entry name" value="MFS"/>
</dbReference>
<feature type="signal peptide" evidence="7">
    <location>
        <begin position="1"/>
        <end position="18"/>
    </location>
</feature>
<evidence type="ECO:0000256" key="4">
    <source>
        <dbReference type="ARBA" id="ARBA00023136"/>
    </source>
</evidence>
<feature type="transmembrane region" description="Helical" evidence="6">
    <location>
        <begin position="356"/>
        <end position="377"/>
    </location>
</feature>
<feature type="chain" id="PRO_5046999418" description="Major facilitator superfamily (MFS) profile domain-containing protein" evidence="7">
    <location>
        <begin position="19"/>
        <end position="526"/>
    </location>
</feature>
<dbReference type="SUPFAM" id="SSF103473">
    <property type="entry name" value="MFS general substrate transporter"/>
    <property type="match status" value="1"/>
</dbReference>